<evidence type="ECO:0000256" key="2">
    <source>
        <dbReference type="ARBA" id="ARBA00004429"/>
    </source>
</evidence>
<evidence type="ECO:0000259" key="16">
    <source>
        <dbReference type="PROSITE" id="PS50109"/>
    </source>
</evidence>
<dbReference type="Proteomes" id="UP000664096">
    <property type="component" value="Unassembled WGS sequence"/>
</dbReference>
<accession>A0A939EE99</accession>
<dbReference type="SUPFAM" id="SSF55874">
    <property type="entry name" value="ATPase domain of HSP90 chaperone/DNA topoisomerase II/histidine kinase"/>
    <property type="match status" value="1"/>
</dbReference>
<feature type="transmembrane region" description="Helical" evidence="15">
    <location>
        <begin position="166"/>
        <end position="188"/>
    </location>
</feature>
<keyword evidence="11" id="KW-0067">ATP-binding</keyword>
<dbReference type="Pfam" id="PF00512">
    <property type="entry name" value="HisKA"/>
    <property type="match status" value="1"/>
</dbReference>
<dbReference type="CDD" id="cd00075">
    <property type="entry name" value="HATPase"/>
    <property type="match status" value="1"/>
</dbReference>
<evidence type="ECO:0000256" key="6">
    <source>
        <dbReference type="ARBA" id="ARBA00022553"/>
    </source>
</evidence>
<evidence type="ECO:0000256" key="5">
    <source>
        <dbReference type="ARBA" id="ARBA00022519"/>
    </source>
</evidence>
<comment type="catalytic activity">
    <reaction evidence="1">
        <text>ATP + protein L-histidine = ADP + protein N-phospho-L-histidine.</text>
        <dbReference type="EC" id="2.7.13.3"/>
    </reaction>
</comment>
<dbReference type="EC" id="2.7.13.3" evidence="3"/>
<keyword evidence="10" id="KW-0418">Kinase</keyword>
<dbReference type="InterPro" id="IPR003661">
    <property type="entry name" value="HisK_dim/P_dom"/>
</dbReference>
<reference evidence="18" key="1">
    <citation type="submission" date="2020-12" db="EMBL/GenBank/DDBJ databases">
        <title>Oil enriched cultivation method for isolating marine PHA-producing bacteria.</title>
        <authorList>
            <person name="Zheng W."/>
            <person name="Yu S."/>
            <person name="Huang Y."/>
        </authorList>
    </citation>
    <scope>NUCLEOTIDE SEQUENCE</scope>
    <source>
        <strain evidence="18">SY-2-12</strain>
    </source>
</reference>
<evidence type="ECO:0000256" key="3">
    <source>
        <dbReference type="ARBA" id="ARBA00012438"/>
    </source>
</evidence>
<protein>
    <recommendedName>
        <fullName evidence="3">histidine kinase</fullName>
        <ecNumber evidence="3">2.7.13.3</ecNumber>
    </recommendedName>
</protein>
<evidence type="ECO:0000256" key="4">
    <source>
        <dbReference type="ARBA" id="ARBA00022475"/>
    </source>
</evidence>
<keyword evidence="9" id="KW-0547">Nucleotide-binding</keyword>
<sequence length="445" mass="48930">MNLGIRRIWPDRMLHQILVLIAVASVVMMLAGAVVSYYIRQAFDTTSPVMDSHIVSVAVAKLNETPADDRQAVLSELRREVPELTIEFVDEDRLTKAGGASEGEHFGPFITGKTLLGMRIEHVIGPDERRDRGAPVLFIRMQDGNLLSVEWGFGNIPPPIFRLTGYLFYGILALTVCGLLVWAANGLVGPLKDLSVSAKSFGTTSTEPMPIREHGPKEVRTAARAFNRMQLRINEFVEKRTRMLAAISHDLRTPLTRLRLRLDLLEDSDIRDRSLEDLNIMDRQIDTALTFLRDGASSEPVLRVNIPSLLQSLADQYSDTGRPIEIRYDGKASVMARSGELTRALSNLIDNALHYADGAEIRAARTGDLVRIDIVDHGPGIAEADRARVLEPFERGDSARQLRHGAGFGLGLATSKATVEEASGSLELLETPGGGLTVRLLLPVC</sequence>
<dbReference type="InterPro" id="IPR003594">
    <property type="entry name" value="HATPase_dom"/>
</dbReference>
<dbReference type="SUPFAM" id="SSF47384">
    <property type="entry name" value="Homodimeric domain of signal transducing histidine kinase"/>
    <property type="match status" value="1"/>
</dbReference>
<feature type="domain" description="Histidine kinase" evidence="16">
    <location>
        <begin position="246"/>
        <end position="445"/>
    </location>
</feature>
<proteinExistence type="predicted"/>
<evidence type="ECO:0000256" key="15">
    <source>
        <dbReference type="SAM" id="Phobius"/>
    </source>
</evidence>
<organism evidence="18 19">
    <name type="scientific">Roseibium aggregatum</name>
    <dbReference type="NCBI Taxonomy" id="187304"/>
    <lineage>
        <taxon>Bacteria</taxon>
        <taxon>Pseudomonadati</taxon>
        <taxon>Pseudomonadota</taxon>
        <taxon>Alphaproteobacteria</taxon>
        <taxon>Hyphomicrobiales</taxon>
        <taxon>Stappiaceae</taxon>
        <taxon>Roseibium</taxon>
    </lineage>
</organism>
<feature type="transmembrane region" description="Helical" evidence="15">
    <location>
        <begin position="17"/>
        <end position="39"/>
    </location>
</feature>
<keyword evidence="8 15" id="KW-0812">Transmembrane</keyword>
<dbReference type="PRINTS" id="PR00344">
    <property type="entry name" value="BCTRLSENSOR"/>
</dbReference>
<dbReference type="PANTHER" id="PTHR44936:SF5">
    <property type="entry name" value="SENSOR HISTIDINE KINASE ENVZ"/>
    <property type="match status" value="1"/>
</dbReference>
<dbReference type="InterPro" id="IPR003660">
    <property type="entry name" value="HAMP_dom"/>
</dbReference>
<dbReference type="Gene3D" id="3.30.565.10">
    <property type="entry name" value="Histidine kinase-like ATPase, C-terminal domain"/>
    <property type="match status" value="1"/>
</dbReference>
<evidence type="ECO:0000256" key="9">
    <source>
        <dbReference type="ARBA" id="ARBA00022741"/>
    </source>
</evidence>
<dbReference type="InterPro" id="IPR050980">
    <property type="entry name" value="2C_sensor_his_kinase"/>
</dbReference>
<evidence type="ECO:0000256" key="10">
    <source>
        <dbReference type="ARBA" id="ARBA00022777"/>
    </source>
</evidence>
<dbReference type="GO" id="GO:0005886">
    <property type="term" value="C:plasma membrane"/>
    <property type="evidence" value="ECO:0007669"/>
    <property type="project" value="UniProtKB-SubCell"/>
</dbReference>
<comment type="subcellular location">
    <subcellularLocation>
        <location evidence="2">Cell inner membrane</location>
        <topology evidence="2">Multi-pass membrane protein</topology>
    </subcellularLocation>
</comment>
<evidence type="ECO:0000259" key="17">
    <source>
        <dbReference type="PROSITE" id="PS50885"/>
    </source>
</evidence>
<evidence type="ECO:0000256" key="11">
    <source>
        <dbReference type="ARBA" id="ARBA00022840"/>
    </source>
</evidence>
<dbReference type="EMBL" id="JAEKJZ010000002">
    <property type="protein sequence ID" value="MBN9671627.1"/>
    <property type="molecule type" value="Genomic_DNA"/>
</dbReference>
<keyword evidence="14 15" id="KW-0472">Membrane</keyword>
<dbReference type="GO" id="GO:0000155">
    <property type="term" value="F:phosphorelay sensor kinase activity"/>
    <property type="evidence" value="ECO:0007669"/>
    <property type="project" value="InterPro"/>
</dbReference>
<dbReference type="PROSITE" id="PS50885">
    <property type="entry name" value="HAMP"/>
    <property type="match status" value="1"/>
</dbReference>
<keyword evidence="6" id="KW-0597">Phosphoprotein</keyword>
<name>A0A939EE99_9HYPH</name>
<feature type="domain" description="HAMP" evidence="17">
    <location>
        <begin position="185"/>
        <end position="238"/>
    </location>
</feature>
<dbReference type="RefSeq" id="WP_207141444.1">
    <property type="nucleotide sequence ID" value="NZ_JAEKJZ010000002.1"/>
</dbReference>
<evidence type="ECO:0000256" key="8">
    <source>
        <dbReference type="ARBA" id="ARBA00022692"/>
    </source>
</evidence>
<keyword evidence="4" id="KW-1003">Cell membrane</keyword>
<dbReference type="SMART" id="SM00387">
    <property type="entry name" value="HATPase_c"/>
    <property type="match status" value="1"/>
</dbReference>
<evidence type="ECO:0000256" key="13">
    <source>
        <dbReference type="ARBA" id="ARBA00023012"/>
    </source>
</evidence>
<keyword evidence="5" id="KW-0997">Cell inner membrane</keyword>
<evidence type="ECO:0000256" key="7">
    <source>
        <dbReference type="ARBA" id="ARBA00022679"/>
    </source>
</evidence>
<dbReference type="PANTHER" id="PTHR44936">
    <property type="entry name" value="SENSOR PROTEIN CREC"/>
    <property type="match status" value="1"/>
</dbReference>
<evidence type="ECO:0000256" key="1">
    <source>
        <dbReference type="ARBA" id="ARBA00000085"/>
    </source>
</evidence>
<dbReference type="InterPro" id="IPR036890">
    <property type="entry name" value="HATPase_C_sf"/>
</dbReference>
<dbReference type="Gene3D" id="1.10.287.130">
    <property type="match status" value="1"/>
</dbReference>
<dbReference type="SMART" id="SM00388">
    <property type="entry name" value="HisKA"/>
    <property type="match status" value="1"/>
</dbReference>
<gene>
    <name evidence="18" type="ORF">JF539_14860</name>
</gene>
<evidence type="ECO:0000313" key="19">
    <source>
        <dbReference type="Proteomes" id="UP000664096"/>
    </source>
</evidence>
<dbReference type="GO" id="GO:0005524">
    <property type="term" value="F:ATP binding"/>
    <property type="evidence" value="ECO:0007669"/>
    <property type="project" value="UniProtKB-KW"/>
</dbReference>
<dbReference type="AlphaFoldDB" id="A0A939EE99"/>
<evidence type="ECO:0000256" key="14">
    <source>
        <dbReference type="ARBA" id="ARBA00023136"/>
    </source>
</evidence>
<comment type="caution">
    <text evidence="18">The sequence shown here is derived from an EMBL/GenBank/DDBJ whole genome shotgun (WGS) entry which is preliminary data.</text>
</comment>
<keyword evidence="13" id="KW-0902">Two-component regulatory system</keyword>
<keyword evidence="12 15" id="KW-1133">Transmembrane helix</keyword>
<dbReference type="InterPro" id="IPR004358">
    <property type="entry name" value="Sig_transdc_His_kin-like_C"/>
</dbReference>
<evidence type="ECO:0000256" key="12">
    <source>
        <dbReference type="ARBA" id="ARBA00022989"/>
    </source>
</evidence>
<keyword evidence="7" id="KW-0808">Transferase</keyword>
<dbReference type="InterPro" id="IPR036097">
    <property type="entry name" value="HisK_dim/P_sf"/>
</dbReference>
<dbReference type="Pfam" id="PF02518">
    <property type="entry name" value="HATPase_c"/>
    <property type="match status" value="1"/>
</dbReference>
<evidence type="ECO:0000313" key="18">
    <source>
        <dbReference type="EMBL" id="MBN9671627.1"/>
    </source>
</evidence>
<dbReference type="InterPro" id="IPR005467">
    <property type="entry name" value="His_kinase_dom"/>
</dbReference>
<dbReference type="PROSITE" id="PS50109">
    <property type="entry name" value="HIS_KIN"/>
    <property type="match status" value="1"/>
</dbReference>